<proteinExistence type="predicted"/>
<reference evidence="1 2" key="2">
    <citation type="submission" date="2017-02" db="EMBL/GenBank/DDBJ databases">
        <title>A genome survey and senescence transcriptome analysis in Lentinula edodes.</title>
        <authorList>
            <person name="Sakamoto Y."/>
            <person name="Nakade K."/>
            <person name="Sato S."/>
            <person name="Yoshida Y."/>
            <person name="Miyazaki K."/>
            <person name="Natsume S."/>
            <person name="Konno N."/>
        </authorList>
    </citation>
    <scope>NUCLEOTIDE SEQUENCE [LARGE SCALE GENOMIC DNA]</scope>
    <source>
        <strain evidence="1 2">NBRC 111202</strain>
    </source>
</reference>
<gene>
    <name evidence="1" type="ORF">LENED_008377</name>
</gene>
<dbReference type="AlphaFoldDB" id="A0A1Q3EGU7"/>
<name>A0A1Q3EGU7_LENED</name>
<reference evidence="1 2" key="1">
    <citation type="submission" date="2016-08" db="EMBL/GenBank/DDBJ databases">
        <authorList>
            <consortium name="Lentinula edodes genome sequencing consortium"/>
            <person name="Sakamoto Y."/>
            <person name="Nakade K."/>
            <person name="Sato S."/>
            <person name="Yoshida Y."/>
            <person name="Miyazaki K."/>
            <person name="Natsume S."/>
            <person name="Konno N."/>
        </authorList>
    </citation>
    <scope>NUCLEOTIDE SEQUENCE [LARGE SCALE GENOMIC DNA]</scope>
    <source>
        <strain evidence="1 2">NBRC 111202</strain>
    </source>
</reference>
<organism evidence="1 2">
    <name type="scientific">Lentinula edodes</name>
    <name type="common">Shiitake mushroom</name>
    <name type="synonym">Lentinus edodes</name>
    <dbReference type="NCBI Taxonomy" id="5353"/>
    <lineage>
        <taxon>Eukaryota</taxon>
        <taxon>Fungi</taxon>
        <taxon>Dikarya</taxon>
        <taxon>Basidiomycota</taxon>
        <taxon>Agaricomycotina</taxon>
        <taxon>Agaricomycetes</taxon>
        <taxon>Agaricomycetidae</taxon>
        <taxon>Agaricales</taxon>
        <taxon>Marasmiineae</taxon>
        <taxon>Omphalotaceae</taxon>
        <taxon>Lentinula</taxon>
    </lineage>
</organism>
<sequence>MVFLSFSASWHRGCFNSWNFGTSGAENLCHHRILTSFSYSIAYTQWFLRRSYRATLDISASRSCPVFRMTPQELITYNKLFNMSLHSVSVKEEAPQISASSVCYISSKIDENSFTPTAFTP</sequence>
<dbReference type="Proteomes" id="UP000188533">
    <property type="component" value="Unassembled WGS sequence"/>
</dbReference>
<dbReference type="EMBL" id="BDGU01000319">
    <property type="protein sequence ID" value="GAW06448.1"/>
    <property type="molecule type" value="Genomic_DNA"/>
</dbReference>
<accession>A0A1Q3EGU7</accession>
<evidence type="ECO:0000313" key="2">
    <source>
        <dbReference type="Proteomes" id="UP000188533"/>
    </source>
</evidence>
<protein>
    <submittedName>
        <fullName evidence="1">Uncharacterized protein</fullName>
    </submittedName>
</protein>
<comment type="caution">
    <text evidence="1">The sequence shown here is derived from an EMBL/GenBank/DDBJ whole genome shotgun (WGS) entry which is preliminary data.</text>
</comment>
<evidence type="ECO:0000313" key="1">
    <source>
        <dbReference type="EMBL" id="GAW06448.1"/>
    </source>
</evidence>
<keyword evidence="2" id="KW-1185">Reference proteome</keyword>